<accession>A0A9X0BHZ7</accession>
<dbReference type="Proteomes" id="UP001147760">
    <property type="component" value="Unassembled WGS sequence"/>
</dbReference>
<dbReference type="AlphaFoldDB" id="A0A9X0BHZ7"/>
<dbReference type="EMBL" id="JAPWDO010000006">
    <property type="protein sequence ID" value="KAJ5465550.1"/>
    <property type="molecule type" value="Genomic_DNA"/>
</dbReference>
<proteinExistence type="predicted"/>
<comment type="caution">
    <text evidence="1">The sequence shown here is derived from an EMBL/GenBank/DDBJ whole genome shotgun (WGS) entry which is preliminary data.</text>
</comment>
<keyword evidence="2" id="KW-1185">Reference proteome</keyword>
<gene>
    <name evidence="1" type="ORF">N7530_009337</name>
</gene>
<reference evidence="1" key="2">
    <citation type="journal article" date="2023" name="IMA Fungus">
        <title>Comparative genomic study of the Penicillium genus elucidates a diverse pangenome and 15 lateral gene transfer events.</title>
        <authorList>
            <person name="Petersen C."/>
            <person name="Sorensen T."/>
            <person name="Nielsen M.R."/>
            <person name="Sondergaard T.E."/>
            <person name="Sorensen J.L."/>
            <person name="Fitzpatrick D.A."/>
            <person name="Frisvad J.C."/>
            <person name="Nielsen K.L."/>
        </authorList>
    </citation>
    <scope>NUCLEOTIDE SEQUENCE</scope>
    <source>
        <strain evidence="1">IBT 17660</strain>
    </source>
</reference>
<dbReference type="OrthoDB" id="4369024at2759"/>
<evidence type="ECO:0000313" key="1">
    <source>
        <dbReference type="EMBL" id="KAJ5465550.1"/>
    </source>
</evidence>
<protein>
    <submittedName>
        <fullName evidence="1">Uncharacterized protein</fullName>
    </submittedName>
</protein>
<organism evidence="1 2">
    <name type="scientific">Penicillium desertorum</name>
    <dbReference type="NCBI Taxonomy" id="1303715"/>
    <lineage>
        <taxon>Eukaryota</taxon>
        <taxon>Fungi</taxon>
        <taxon>Dikarya</taxon>
        <taxon>Ascomycota</taxon>
        <taxon>Pezizomycotina</taxon>
        <taxon>Eurotiomycetes</taxon>
        <taxon>Eurotiomycetidae</taxon>
        <taxon>Eurotiales</taxon>
        <taxon>Aspergillaceae</taxon>
        <taxon>Penicillium</taxon>
    </lineage>
</organism>
<reference evidence="1" key="1">
    <citation type="submission" date="2022-12" db="EMBL/GenBank/DDBJ databases">
        <authorList>
            <person name="Petersen C."/>
        </authorList>
    </citation>
    <scope>NUCLEOTIDE SEQUENCE</scope>
    <source>
        <strain evidence="1">IBT 17660</strain>
    </source>
</reference>
<evidence type="ECO:0000313" key="2">
    <source>
        <dbReference type="Proteomes" id="UP001147760"/>
    </source>
</evidence>
<name>A0A9X0BHZ7_9EURO</name>
<sequence>MRRDIIREARMITRQAINIQIEYATNGQPPRALMLRGLRQWLEALIRNMQVLRAEEEAAREREAEIWSMKREREGTDLDQRKDRKINYLREELGARDVMLHTCRGLLKSMKVENNELRLHLERAKSELRRRTKTAALIASWEGTWPRTVIPPFIRLAPDSDEEE</sequence>